<organism evidence="8 9">
    <name type="scientific">Brachyspira aalborgi</name>
    <dbReference type="NCBI Taxonomy" id="29522"/>
    <lineage>
        <taxon>Bacteria</taxon>
        <taxon>Pseudomonadati</taxon>
        <taxon>Spirochaetota</taxon>
        <taxon>Spirochaetia</taxon>
        <taxon>Brachyspirales</taxon>
        <taxon>Brachyspiraceae</taxon>
        <taxon>Brachyspira</taxon>
    </lineage>
</organism>
<comment type="similarity">
    <text evidence="6">Belongs to the methyltransferase superfamily. RNA methyltransferase RsmG family.</text>
</comment>
<evidence type="ECO:0000313" key="9">
    <source>
        <dbReference type="Proteomes" id="UP000325116"/>
    </source>
</evidence>
<reference evidence="8 9" key="1">
    <citation type="journal article" date="1992" name="Lakartidningen">
        <title>[Penicillin V and not amoxicillin is the first choice preparation in acute otitis].</title>
        <authorList>
            <person name="Kamme C."/>
            <person name="Lundgren K."/>
            <person name="Prellner K."/>
        </authorList>
    </citation>
    <scope>NUCLEOTIDE SEQUENCE [LARGE SCALE GENOMIC DNA]</scope>
    <source>
        <strain evidence="8 9">W1</strain>
    </source>
</reference>
<dbReference type="PANTHER" id="PTHR31760:SF0">
    <property type="entry name" value="S-ADENOSYL-L-METHIONINE-DEPENDENT METHYLTRANSFERASES SUPERFAMILY PROTEIN"/>
    <property type="match status" value="1"/>
</dbReference>
<evidence type="ECO:0000256" key="6">
    <source>
        <dbReference type="HAMAP-Rule" id="MF_00074"/>
    </source>
</evidence>
<dbReference type="HAMAP" id="MF_00074">
    <property type="entry name" value="16SrRNA_methyltr_G"/>
    <property type="match status" value="1"/>
</dbReference>
<evidence type="ECO:0000256" key="4">
    <source>
        <dbReference type="ARBA" id="ARBA00022679"/>
    </source>
</evidence>
<dbReference type="PIRSF" id="PIRSF003078">
    <property type="entry name" value="GidB"/>
    <property type="match status" value="1"/>
</dbReference>
<dbReference type="GO" id="GO:0070043">
    <property type="term" value="F:rRNA (guanine-N7-)-methyltransferase activity"/>
    <property type="evidence" value="ECO:0007669"/>
    <property type="project" value="UniProtKB-UniRule"/>
</dbReference>
<dbReference type="GO" id="GO:0005829">
    <property type="term" value="C:cytosol"/>
    <property type="evidence" value="ECO:0007669"/>
    <property type="project" value="TreeGrafter"/>
</dbReference>
<keyword evidence="5 6" id="KW-0949">S-adenosyl-L-methionine</keyword>
<protein>
    <recommendedName>
        <fullName evidence="6">Ribosomal RNA small subunit methyltransferase G</fullName>
        <ecNumber evidence="6">2.1.1.-</ecNumber>
    </recommendedName>
    <alternativeName>
        <fullName evidence="6">16S rRNA 7-methylguanosine methyltransferase</fullName>
        <shortName evidence="6">16S rRNA m7G methyltransferase</shortName>
    </alternativeName>
</protein>
<keyword evidence="7" id="KW-0175">Coiled coil</keyword>
<dbReference type="SUPFAM" id="SSF53335">
    <property type="entry name" value="S-adenosyl-L-methionine-dependent methyltransferases"/>
    <property type="match status" value="1"/>
</dbReference>
<evidence type="ECO:0000256" key="7">
    <source>
        <dbReference type="SAM" id="Coils"/>
    </source>
</evidence>
<dbReference type="EC" id="2.1.1.-" evidence="6"/>
<comment type="caution">
    <text evidence="6">Lacks conserved residue(s) required for the propagation of feature annotation.</text>
</comment>
<dbReference type="InterPro" id="IPR029063">
    <property type="entry name" value="SAM-dependent_MTases_sf"/>
</dbReference>
<dbReference type="PANTHER" id="PTHR31760">
    <property type="entry name" value="S-ADENOSYL-L-METHIONINE-DEPENDENT METHYLTRANSFERASES SUPERFAMILY PROTEIN"/>
    <property type="match status" value="1"/>
</dbReference>
<dbReference type="AlphaFoldDB" id="A0A5C8CGK6"/>
<comment type="caution">
    <text evidence="8">The sequence shown here is derived from an EMBL/GenBank/DDBJ whole genome shotgun (WGS) entry which is preliminary data.</text>
</comment>
<dbReference type="InterPro" id="IPR003682">
    <property type="entry name" value="rRNA_ssu_MeTfrase_G"/>
</dbReference>
<dbReference type="Gene3D" id="3.40.50.150">
    <property type="entry name" value="Vaccinia Virus protein VP39"/>
    <property type="match status" value="1"/>
</dbReference>
<comment type="subcellular location">
    <subcellularLocation>
        <location evidence="6">Cytoplasm</location>
    </subcellularLocation>
</comment>
<feature type="binding site" evidence="6">
    <location>
        <position position="133"/>
    </location>
    <ligand>
        <name>S-adenosyl-L-methionine</name>
        <dbReference type="ChEBI" id="CHEBI:59789"/>
    </ligand>
</feature>
<name>A0A5C8CGK6_9SPIR</name>
<keyword evidence="1 6" id="KW-0963">Cytoplasm</keyword>
<evidence type="ECO:0000256" key="5">
    <source>
        <dbReference type="ARBA" id="ARBA00022691"/>
    </source>
</evidence>
<dbReference type="RefSeq" id="WP_147758494.1">
    <property type="nucleotide sequence ID" value="NZ_SAXT01000005.1"/>
</dbReference>
<dbReference type="Pfam" id="PF02527">
    <property type="entry name" value="GidB"/>
    <property type="match status" value="1"/>
</dbReference>
<feature type="binding site" evidence="6">
    <location>
        <begin position="120"/>
        <end position="121"/>
    </location>
    <ligand>
        <name>S-adenosyl-L-methionine</name>
        <dbReference type="ChEBI" id="CHEBI:59789"/>
    </ligand>
</feature>
<accession>A0A5C8CGK6</accession>
<comment type="function">
    <text evidence="6">Specifically methylates the N7 position of a guanine in 16S rRNA.</text>
</comment>
<dbReference type="Proteomes" id="UP000325116">
    <property type="component" value="Unassembled WGS sequence"/>
</dbReference>
<feature type="binding site" evidence="6">
    <location>
        <position position="74"/>
    </location>
    <ligand>
        <name>S-adenosyl-L-methionine</name>
        <dbReference type="ChEBI" id="CHEBI:59789"/>
    </ligand>
</feature>
<keyword evidence="2 6" id="KW-0698">rRNA processing</keyword>
<gene>
    <name evidence="6 8" type="primary">rsmG</name>
    <name evidence="8" type="ORF">EPJ80_07390</name>
</gene>
<sequence>MYEEYFNFLNIDYQKRIALIKYASLVIDYNKNINITGAKNIEDFIKEHIIDSLLAFDLFKNYDNIIDIGSGAGLPSIPLSIIYDNKKFVLCESKIKKADFLKLAKKEICLNNIEIKCVNVYEIKEKYDTIVARAFSDIKTLLKIFNKLKNKNSVLLAYKGKLNKINEELEEIKDIKKYNIEIKKLNNEDKERNIVIIKEN</sequence>
<evidence type="ECO:0000256" key="2">
    <source>
        <dbReference type="ARBA" id="ARBA00022552"/>
    </source>
</evidence>
<proteinExistence type="inferred from homology"/>
<feature type="binding site" evidence="6">
    <location>
        <position position="69"/>
    </location>
    <ligand>
        <name>S-adenosyl-L-methionine</name>
        <dbReference type="ChEBI" id="CHEBI:59789"/>
    </ligand>
</feature>
<dbReference type="EMBL" id="SAXT01000005">
    <property type="protein sequence ID" value="TXJ11541.1"/>
    <property type="molecule type" value="Genomic_DNA"/>
</dbReference>
<keyword evidence="4 6" id="KW-0808">Transferase</keyword>
<evidence type="ECO:0000256" key="3">
    <source>
        <dbReference type="ARBA" id="ARBA00022603"/>
    </source>
</evidence>
<evidence type="ECO:0000313" key="8">
    <source>
        <dbReference type="EMBL" id="TXJ11541.1"/>
    </source>
</evidence>
<keyword evidence="3 6" id="KW-0489">Methyltransferase</keyword>
<dbReference type="NCBIfam" id="TIGR00138">
    <property type="entry name" value="rsmG_gidB"/>
    <property type="match status" value="1"/>
</dbReference>
<evidence type="ECO:0000256" key="1">
    <source>
        <dbReference type="ARBA" id="ARBA00022490"/>
    </source>
</evidence>
<feature type="coiled-coil region" evidence="7">
    <location>
        <begin position="155"/>
        <end position="188"/>
    </location>
</feature>